<feature type="domain" description="MobA-like NTP transferase" evidence="9">
    <location>
        <begin position="7"/>
        <end position="144"/>
    </location>
</feature>
<keyword evidence="6 8" id="KW-0342">GTP-binding</keyword>
<evidence type="ECO:0000256" key="4">
    <source>
        <dbReference type="ARBA" id="ARBA00022741"/>
    </source>
</evidence>
<reference evidence="10" key="1">
    <citation type="journal article" date="2014" name="Int. J. Syst. Evol. Microbiol.">
        <title>Complete genome sequence of Corynebacterium casei LMG S-19264T (=DSM 44701T), isolated from a smear-ripened cheese.</title>
        <authorList>
            <consortium name="US DOE Joint Genome Institute (JGI-PGF)"/>
            <person name="Walter F."/>
            <person name="Albersmeier A."/>
            <person name="Kalinowski J."/>
            <person name="Ruckert C."/>
        </authorList>
    </citation>
    <scope>NUCLEOTIDE SEQUENCE</scope>
    <source>
        <strain evidence="10">CGMCC 1.15360</strain>
    </source>
</reference>
<feature type="binding site" evidence="8">
    <location>
        <position position="61"/>
    </location>
    <ligand>
        <name>GTP</name>
        <dbReference type="ChEBI" id="CHEBI:37565"/>
    </ligand>
</feature>
<evidence type="ECO:0000256" key="7">
    <source>
        <dbReference type="ARBA" id="ARBA00023150"/>
    </source>
</evidence>
<reference evidence="10" key="2">
    <citation type="submission" date="2020-09" db="EMBL/GenBank/DDBJ databases">
        <authorList>
            <person name="Sun Q."/>
            <person name="Zhou Y."/>
        </authorList>
    </citation>
    <scope>NUCLEOTIDE SEQUENCE</scope>
    <source>
        <strain evidence="10">CGMCC 1.15360</strain>
    </source>
</reference>
<dbReference type="InterPro" id="IPR013482">
    <property type="entry name" value="Molybde_CF_guanTrfase"/>
</dbReference>
<dbReference type="GO" id="GO:0061603">
    <property type="term" value="F:molybdenum cofactor guanylyltransferase activity"/>
    <property type="evidence" value="ECO:0007669"/>
    <property type="project" value="UniProtKB-EC"/>
</dbReference>
<protein>
    <recommendedName>
        <fullName evidence="8">Molybdenum cofactor guanylyltransferase</fullName>
        <shortName evidence="8">MoCo guanylyltransferase</shortName>
        <ecNumber evidence="8">2.7.7.77</ecNumber>
    </recommendedName>
    <alternativeName>
        <fullName evidence="8">GTP:molybdopterin guanylyltransferase</fullName>
    </alternativeName>
    <alternativeName>
        <fullName evidence="8">Mo-MPT guanylyltransferase</fullName>
    </alternativeName>
    <alternativeName>
        <fullName evidence="8">Molybdopterin guanylyltransferase</fullName>
    </alternativeName>
    <alternativeName>
        <fullName evidence="8">Molybdopterin-guanine dinucleotide synthase</fullName>
        <shortName evidence="8">MGD synthase</shortName>
    </alternativeName>
</protein>
<name>A0A917DQU8_9SPHN</name>
<comment type="function">
    <text evidence="8">Transfers a GMP moiety from GTP to Mo-molybdopterin (Mo-MPT) cofactor (Moco or molybdenum cofactor) to form Mo-molybdopterin guanine dinucleotide (Mo-MGD) cofactor.</text>
</comment>
<dbReference type="InterPro" id="IPR029044">
    <property type="entry name" value="Nucleotide-diphossugar_trans"/>
</dbReference>
<keyword evidence="4 8" id="KW-0547">Nucleotide-binding</keyword>
<evidence type="ECO:0000259" key="9">
    <source>
        <dbReference type="Pfam" id="PF12804"/>
    </source>
</evidence>
<keyword evidence="7 8" id="KW-0501">Molybdenum cofactor biosynthesis</keyword>
<evidence type="ECO:0000256" key="3">
    <source>
        <dbReference type="ARBA" id="ARBA00022723"/>
    </source>
</evidence>
<sequence length="175" mass="18343">MALRLLGAVIAGGKGRRFGADKALALHDGKPLIEHAVTALGPQVDAMVLCGRDWNAMERVDDRPEPGLGPMGGINAALHLAAERGFDAVITVPVDVLPLPADLRAMLAGAGAAAFADQHLIAFWPVESLATVEDYIAGGGRRIVGALDLIGARRVTDPPGLVNINRPQDMNRFST</sequence>
<feature type="binding site" evidence="8">
    <location>
        <begin position="10"/>
        <end position="12"/>
    </location>
    <ligand>
        <name>GTP</name>
        <dbReference type="ChEBI" id="CHEBI:37565"/>
    </ligand>
</feature>
<proteinExistence type="inferred from homology"/>
<keyword evidence="11" id="KW-1185">Reference proteome</keyword>
<comment type="caution">
    <text evidence="8">Lacks conserved residue(s) required for the propagation of feature annotation.</text>
</comment>
<comment type="subunit">
    <text evidence="8">Monomer.</text>
</comment>
<comment type="caution">
    <text evidence="10">The sequence shown here is derived from an EMBL/GenBank/DDBJ whole genome shotgun (WGS) entry which is preliminary data.</text>
</comment>
<dbReference type="Proteomes" id="UP000612349">
    <property type="component" value="Unassembled WGS sequence"/>
</dbReference>
<dbReference type="RefSeq" id="WP_082922308.1">
    <property type="nucleotide sequence ID" value="NZ_BMIP01000001.1"/>
</dbReference>
<comment type="subcellular location">
    <subcellularLocation>
        <location evidence="8">Cytoplasm</location>
    </subcellularLocation>
</comment>
<dbReference type="InterPro" id="IPR025877">
    <property type="entry name" value="MobA-like_NTP_Trfase"/>
</dbReference>
<dbReference type="GO" id="GO:0006777">
    <property type="term" value="P:Mo-molybdopterin cofactor biosynthetic process"/>
    <property type="evidence" value="ECO:0007669"/>
    <property type="project" value="UniProtKB-KW"/>
</dbReference>
<keyword evidence="5 8" id="KW-0460">Magnesium</keyword>
<feature type="binding site" evidence="8">
    <location>
        <position position="95"/>
    </location>
    <ligand>
        <name>Mg(2+)</name>
        <dbReference type="ChEBI" id="CHEBI:18420"/>
    </ligand>
</feature>
<dbReference type="PANTHER" id="PTHR19136:SF81">
    <property type="entry name" value="MOLYBDENUM COFACTOR GUANYLYLTRANSFERASE"/>
    <property type="match status" value="1"/>
</dbReference>
<dbReference type="OrthoDB" id="3197277at2"/>
<dbReference type="SUPFAM" id="SSF53448">
    <property type="entry name" value="Nucleotide-diphospho-sugar transferases"/>
    <property type="match status" value="1"/>
</dbReference>
<evidence type="ECO:0000256" key="8">
    <source>
        <dbReference type="HAMAP-Rule" id="MF_00316"/>
    </source>
</evidence>
<accession>A0A917DQU8</accession>
<evidence type="ECO:0000256" key="2">
    <source>
        <dbReference type="ARBA" id="ARBA00022679"/>
    </source>
</evidence>
<comment type="catalytic activity">
    <reaction evidence="8">
        <text>Mo-molybdopterin + GTP + H(+) = Mo-molybdopterin guanine dinucleotide + diphosphate</text>
        <dbReference type="Rhea" id="RHEA:34243"/>
        <dbReference type="ChEBI" id="CHEBI:15378"/>
        <dbReference type="ChEBI" id="CHEBI:33019"/>
        <dbReference type="ChEBI" id="CHEBI:37565"/>
        <dbReference type="ChEBI" id="CHEBI:71302"/>
        <dbReference type="ChEBI" id="CHEBI:71310"/>
        <dbReference type="EC" id="2.7.7.77"/>
    </reaction>
</comment>
<organism evidence="10 11">
    <name type="scientific">Croceicoccus mobilis</name>
    <dbReference type="NCBI Taxonomy" id="1703339"/>
    <lineage>
        <taxon>Bacteria</taxon>
        <taxon>Pseudomonadati</taxon>
        <taxon>Pseudomonadota</taxon>
        <taxon>Alphaproteobacteria</taxon>
        <taxon>Sphingomonadales</taxon>
        <taxon>Erythrobacteraceae</taxon>
        <taxon>Croceicoccus</taxon>
    </lineage>
</organism>
<dbReference type="GO" id="GO:0046872">
    <property type="term" value="F:metal ion binding"/>
    <property type="evidence" value="ECO:0007669"/>
    <property type="project" value="UniProtKB-KW"/>
</dbReference>
<dbReference type="Pfam" id="PF12804">
    <property type="entry name" value="NTP_transf_3"/>
    <property type="match status" value="1"/>
</dbReference>
<dbReference type="EMBL" id="BMIP01000001">
    <property type="protein sequence ID" value="GGD60997.1"/>
    <property type="molecule type" value="Genomic_DNA"/>
</dbReference>
<gene>
    <name evidence="8" type="primary">mobA</name>
    <name evidence="10" type="ORF">GCM10010990_08160</name>
</gene>
<dbReference type="Gene3D" id="3.90.550.10">
    <property type="entry name" value="Spore Coat Polysaccharide Biosynthesis Protein SpsA, Chain A"/>
    <property type="match status" value="1"/>
</dbReference>
<dbReference type="PANTHER" id="PTHR19136">
    <property type="entry name" value="MOLYBDENUM COFACTOR GUANYLYLTRANSFERASE"/>
    <property type="match status" value="1"/>
</dbReference>
<feature type="binding site" evidence="8">
    <location>
        <position position="22"/>
    </location>
    <ligand>
        <name>GTP</name>
        <dbReference type="ChEBI" id="CHEBI:37565"/>
    </ligand>
</feature>
<dbReference type="AlphaFoldDB" id="A0A917DQU8"/>
<keyword evidence="1 8" id="KW-0963">Cytoplasm</keyword>
<dbReference type="GO" id="GO:0005737">
    <property type="term" value="C:cytoplasm"/>
    <property type="evidence" value="ECO:0007669"/>
    <property type="project" value="UniProtKB-SubCell"/>
</dbReference>
<evidence type="ECO:0000256" key="1">
    <source>
        <dbReference type="ARBA" id="ARBA00022490"/>
    </source>
</evidence>
<dbReference type="HAMAP" id="MF_00316">
    <property type="entry name" value="MobA"/>
    <property type="match status" value="1"/>
</dbReference>
<evidence type="ECO:0000256" key="6">
    <source>
        <dbReference type="ARBA" id="ARBA00023134"/>
    </source>
</evidence>
<evidence type="ECO:0000313" key="11">
    <source>
        <dbReference type="Proteomes" id="UP000612349"/>
    </source>
</evidence>
<comment type="cofactor">
    <cofactor evidence="8">
        <name>Mg(2+)</name>
        <dbReference type="ChEBI" id="CHEBI:18420"/>
    </cofactor>
</comment>
<keyword evidence="2 8" id="KW-0808">Transferase</keyword>
<evidence type="ECO:0000256" key="5">
    <source>
        <dbReference type="ARBA" id="ARBA00022842"/>
    </source>
</evidence>
<dbReference type="CDD" id="cd02503">
    <property type="entry name" value="MobA"/>
    <property type="match status" value="1"/>
</dbReference>
<comment type="domain">
    <text evidence="8">The N-terminal domain determines nucleotide recognition and specific binding, while the C-terminal domain determines the specific binding to the target protein.</text>
</comment>
<dbReference type="EC" id="2.7.7.77" evidence="8"/>
<evidence type="ECO:0000313" key="10">
    <source>
        <dbReference type="EMBL" id="GGD60997.1"/>
    </source>
</evidence>
<keyword evidence="3 8" id="KW-0479">Metal-binding</keyword>
<comment type="similarity">
    <text evidence="8">Belongs to the MobA family.</text>
</comment>
<feature type="binding site" evidence="8">
    <location>
        <position position="95"/>
    </location>
    <ligand>
        <name>GTP</name>
        <dbReference type="ChEBI" id="CHEBI:37565"/>
    </ligand>
</feature>
<dbReference type="GO" id="GO:0005525">
    <property type="term" value="F:GTP binding"/>
    <property type="evidence" value="ECO:0007669"/>
    <property type="project" value="UniProtKB-UniRule"/>
</dbReference>